<dbReference type="PANTHER" id="PTHR36844:SF1">
    <property type="entry name" value="PROTEASE PRSW"/>
    <property type="match status" value="1"/>
</dbReference>
<reference evidence="3 4" key="1">
    <citation type="submission" date="2018-10" db="EMBL/GenBank/DDBJ databases">
        <authorList>
            <person name="Li J."/>
        </authorList>
    </citation>
    <scope>NUCLEOTIDE SEQUENCE [LARGE SCALE GENOMIC DNA]</scope>
    <source>
        <strain evidence="3 4">CCTCC AB209002</strain>
    </source>
</reference>
<keyword evidence="4" id="KW-1185">Reference proteome</keyword>
<dbReference type="OrthoDB" id="9785431at2"/>
<dbReference type="GO" id="GO:0008233">
    <property type="term" value="F:peptidase activity"/>
    <property type="evidence" value="ECO:0007669"/>
    <property type="project" value="UniProtKB-KW"/>
</dbReference>
<accession>A0A3L6ZPL4</accession>
<protein>
    <submittedName>
        <fullName evidence="3">Protease PrsW</fullName>
    </submittedName>
</protein>
<feature type="transmembrane region" description="Helical" evidence="2">
    <location>
        <begin position="62"/>
        <end position="84"/>
    </location>
</feature>
<evidence type="ECO:0000256" key="1">
    <source>
        <dbReference type="SAM" id="MobiDB-lite"/>
    </source>
</evidence>
<keyword evidence="3" id="KW-0378">Hydrolase</keyword>
<name>A0A3L6ZPL4_9MICO</name>
<keyword evidence="2" id="KW-0812">Transmembrane</keyword>
<keyword evidence="3" id="KW-0645">Protease</keyword>
<keyword evidence="2" id="KW-1133">Transmembrane helix</keyword>
<feature type="transmembrane region" description="Helical" evidence="2">
    <location>
        <begin position="96"/>
        <end position="123"/>
    </location>
</feature>
<dbReference type="InterPro" id="IPR026898">
    <property type="entry name" value="PrsW"/>
</dbReference>
<feature type="transmembrane region" description="Helical" evidence="2">
    <location>
        <begin position="33"/>
        <end position="56"/>
    </location>
</feature>
<feature type="region of interest" description="Disordered" evidence="1">
    <location>
        <begin position="1"/>
        <end position="23"/>
    </location>
</feature>
<evidence type="ECO:0000256" key="2">
    <source>
        <dbReference type="SAM" id="Phobius"/>
    </source>
</evidence>
<dbReference type="EMBL" id="RCUV01000012">
    <property type="protein sequence ID" value="RLP69856.1"/>
    <property type="molecule type" value="Genomic_DNA"/>
</dbReference>
<evidence type="ECO:0000313" key="4">
    <source>
        <dbReference type="Proteomes" id="UP000270299"/>
    </source>
</evidence>
<feature type="transmembrane region" description="Helical" evidence="2">
    <location>
        <begin position="169"/>
        <end position="189"/>
    </location>
</feature>
<sequence length="391" mass="41819">MSYSPPPLSRPARAPEPAHPVWSSPVPPRPTGALLGILGVAILAVVLLVVFGYLTVFLGPGAVIIGFVAALIPLAVVLAAVAWIDRWEPEPRLALVFAFLWGAAASVAIALLVDLGVQIAALLTTGQPTEAVLSATLQAPIVEEIAKGLGLVILYFAARRHFDGVVDGLVYAIVIAAGFAFTENIQYFGLALTEGGPAELGLTFFMRAIMSPFAHATFTVLTGIALGLAARRHLGFGAIGYALVGLVGAIFLHALWNGATYLVNSFESYAAYFVIVQVPISIALITITVLVRRHEIRLTRARLGEYAAAGWFTPAEVDMLSTWPGRRQAKAWARSLPGNRGQAMAVFTRDATRLAMTRQRMITGRNELVHRTSEAELLAAVTEARRRLLAP</sequence>
<keyword evidence="2" id="KW-0472">Membrane</keyword>
<comment type="caution">
    <text evidence="3">The sequence shown here is derived from an EMBL/GenBank/DDBJ whole genome shotgun (WGS) entry which is preliminary data.</text>
</comment>
<dbReference type="AlphaFoldDB" id="A0A3L6ZPL4"/>
<feature type="transmembrane region" description="Helical" evidence="2">
    <location>
        <begin position="268"/>
        <end position="291"/>
    </location>
</feature>
<gene>
    <name evidence="3" type="ORF">D9V29_11380</name>
</gene>
<evidence type="ECO:0000313" key="3">
    <source>
        <dbReference type="EMBL" id="RLP69856.1"/>
    </source>
</evidence>
<dbReference type="GO" id="GO:0006508">
    <property type="term" value="P:proteolysis"/>
    <property type="evidence" value="ECO:0007669"/>
    <property type="project" value="UniProtKB-KW"/>
</dbReference>
<feature type="transmembrane region" description="Helical" evidence="2">
    <location>
        <begin position="209"/>
        <end position="229"/>
    </location>
</feature>
<organism evidence="3 4">
    <name type="scientific">Mycetocola manganoxydans</name>
    <dbReference type="NCBI Taxonomy" id="699879"/>
    <lineage>
        <taxon>Bacteria</taxon>
        <taxon>Bacillati</taxon>
        <taxon>Actinomycetota</taxon>
        <taxon>Actinomycetes</taxon>
        <taxon>Micrococcales</taxon>
        <taxon>Microbacteriaceae</taxon>
        <taxon>Mycetocola</taxon>
    </lineage>
</organism>
<dbReference type="Proteomes" id="UP000270299">
    <property type="component" value="Unassembled WGS sequence"/>
</dbReference>
<dbReference type="PANTHER" id="PTHR36844">
    <property type="entry name" value="PROTEASE PRSW"/>
    <property type="match status" value="1"/>
</dbReference>
<proteinExistence type="predicted"/>
<dbReference type="Pfam" id="PF13367">
    <property type="entry name" value="PrsW-protease"/>
    <property type="match status" value="1"/>
</dbReference>
<feature type="transmembrane region" description="Helical" evidence="2">
    <location>
        <begin position="236"/>
        <end position="256"/>
    </location>
</feature>